<protein>
    <recommendedName>
        <fullName evidence="2">Protein kinase domain-containing protein</fullName>
    </recommendedName>
</protein>
<dbReference type="GO" id="GO:0005524">
    <property type="term" value="F:ATP binding"/>
    <property type="evidence" value="ECO:0007669"/>
    <property type="project" value="UniProtKB-UniRule"/>
</dbReference>
<dbReference type="InterPro" id="IPR000719">
    <property type="entry name" value="Prot_kinase_dom"/>
</dbReference>
<dbReference type="AlphaFoldDB" id="A0A4S3J928"/>
<dbReference type="VEuPathDB" id="FungiDB:EYZ11_008978"/>
<organism evidence="3 4">
    <name type="scientific">Aspergillus tanneri</name>
    <dbReference type="NCBI Taxonomy" id="1220188"/>
    <lineage>
        <taxon>Eukaryota</taxon>
        <taxon>Fungi</taxon>
        <taxon>Dikarya</taxon>
        <taxon>Ascomycota</taxon>
        <taxon>Pezizomycotina</taxon>
        <taxon>Eurotiomycetes</taxon>
        <taxon>Eurotiomycetidae</taxon>
        <taxon>Eurotiales</taxon>
        <taxon>Aspergillaceae</taxon>
        <taxon>Aspergillus</taxon>
        <taxon>Aspergillus subgen. Circumdati</taxon>
    </lineage>
</organism>
<dbReference type="Gene3D" id="3.30.200.20">
    <property type="entry name" value="Phosphorylase Kinase, domain 1"/>
    <property type="match status" value="1"/>
</dbReference>
<dbReference type="PROSITE" id="PS00107">
    <property type="entry name" value="PROTEIN_KINASE_ATP"/>
    <property type="match status" value="1"/>
</dbReference>
<keyword evidence="1" id="KW-0067">ATP-binding</keyword>
<dbReference type="Proteomes" id="UP000308092">
    <property type="component" value="Unassembled WGS sequence"/>
</dbReference>
<dbReference type="STRING" id="1220188.A0A4S3J928"/>
<evidence type="ECO:0000313" key="3">
    <source>
        <dbReference type="EMBL" id="THC91559.1"/>
    </source>
</evidence>
<keyword evidence="4" id="KW-1185">Reference proteome</keyword>
<dbReference type="PROSITE" id="PS50011">
    <property type="entry name" value="PROTEIN_KINASE_DOM"/>
    <property type="match status" value="1"/>
</dbReference>
<feature type="domain" description="Protein kinase" evidence="2">
    <location>
        <begin position="25"/>
        <end position="67"/>
    </location>
</feature>
<dbReference type="EMBL" id="SOSA01000404">
    <property type="protein sequence ID" value="THC91559.1"/>
    <property type="molecule type" value="Genomic_DNA"/>
</dbReference>
<gene>
    <name evidence="3" type="ORF">EYZ11_008978</name>
</gene>
<dbReference type="GO" id="GO:0004672">
    <property type="term" value="F:protein kinase activity"/>
    <property type="evidence" value="ECO:0007669"/>
    <property type="project" value="InterPro"/>
</dbReference>
<feature type="binding site" evidence="1">
    <location>
        <position position="54"/>
    </location>
    <ligand>
        <name>ATP</name>
        <dbReference type="ChEBI" id="CHEBI:30616"/>
    </ligand>
</feature>
<reference evidence="3 4" key="1">
    <citation type="submission" date="2019-03" db="EMBL/GenBank/DDBJ databases">
        <title>The genome sequence of a newly discovered highly antifungal drug resistant Aspergillus species, Aspergillus tanneri NIH 1004.</title>
        <authorList>
            <person name="Mounaud S."/>
            <person name="Singh I."/>
            <person name="Joardar V."/>
            <person name="Pakala S."/>
            <person name="Pakala S."/>
            <person name="Venepally P."/>
            <person name="Hoover J."/>
            <person name="Nierman W."/>
            <person name="Chung J."/>
            <person name="Losada L."/>
        </authorList>
    </citation>
    <scope>NUCLEOTIDE SEQUENCE [LARGE SCALE GENOMIC DNA]</scope>
    <source>
        <strain evidence="3 4">NIH1004</strain>
    </source>
</reference>
<sequence length="67" mass="7507">MVRASLERDNNGNTRFRGCTSIREFEFLGKLGEGTFGEVYKAKSKREGSIVALKKILMHNEKDGVSV</sequence>
<name>A0A4S3J928_9EURO</name>
<keyword evidence="1" id="KW-0547">Nucleotide-binding</keyword>
<dbReference type="InterPro" id="IPR017441">
    <property type="entry name" value="Protein_kinase_ATP_BS"/>
</dbReference>
<comment type="caution">
    <text evidence="3">The sequence shown here is derived from an EMBL/GenBank/DDBJ whole genome shotgun (WGS) entry which is preliminary data.</text>
</comment>
<proteinExistence type="predicted"/>
<dbReference type="InterPro" id="IPR011009">
    <property type="entry name" value="Kinase-like_dom_sf"/>
</dbReference>
<evidence type="ECO:0000256" key="1">
    <source>
        <dbReference type="PROSITE-ProRule" id="PRU10141"/>
    </source>
</evidence>
<accession>A0A4S3J928</accession>
<dbReference type="SUPFAM" id="SSF56112">
    <property type="entry name" value="Protein kinase-like (PK-like)"/>
    <property type="match status" value="1"/>
</dbReference>
<evidence type="ECO:0000259" key="2">
    <source>
        <dbReference type="PROSITE" id="PS50011"/>
    </source>
</evidence>
<evidence type="ECO:0000313" key="4">
    <source>
        <dbReference type="Proteomes" id="UP000308092"/>
    </source>
</evidence>